<evidence type="ECO:0000313" key="4">
    <source>
        <dbReference type="Proteomes" id="UP000661858"/>
    </source>
</evidence>
<feature type="compositionally biased region" description="Basic and acidic residues" evidence="1">
    <location>
        <begin position="10"/>
        <end position="24"/>
    </location>
</feature>
<feature type="region of interest" description="Disordered" evidence="1">
    <location>
        <begin position="1"/>
        <end position="35"/>
    </location>
</feature>
<feature type="transmembrane region" description="Helical" evidence="2">
    <location>
        <begin position="238"/>
        <end position="257"/>
    </location>
</feature>
<keyword evidence="2" id="KW-0472">Membrane</keyword>
<keyword evidence="2" id="KW-1133">Transmembrane helix</keyword>
<name>A0A937JNM1_9ACTN</name>
<keyword evidence="2" id="KW-0812">Transmembrane</keyword>
<feature type="transmembrane region" description="Helical" evidence="2">
    <location>
        <begin position="44"/>
        <end position="61"/>
    </location>
</feature>
<dbReference type="AlphaFoldDB" id="A0A937JNM1"/>
<accession>A0A937JNM1</accession>
<dbReference type="Pfam" id="PF10067">
    <property type="entry name" value="DUF2306"/>
    <property type="match status" value="1"/>
</dbReference>
<feature type="transmembrane region" description="Helical" evidence="2">
    <location>
        <begin position="308"/>
        <end position="327"/>
    </location>
</feature>
<sequence length="423" mass="44985">MRGLGDEDSEPRVPRRGYRDEGGPNRRGQGVAVRPSTSSGWRRAAAVTVTVVCLWYAPFAMTELWSYARPGAPAPGKWLLAHLVSPRYVADALATRVAPYRHSLLPLLVHSVLGGLLMLLGPAQLLTAARRRAPLHRALGVLFAVTVYVSMAGAGAYLARTAPRDAFSGAAFWIVLATILAGTVLSVTFGILAAIGGHPDLHQRWMLLCYGYLLTAPLLRLEWGALPTVLPGLPMTEVNRVAIMHLGSLVVFGALLASRARDPRDTVEGLGRSWAPLPVTAAAHLAGAAALVWIVRDLSGYGAAGRRLLAGYLLPYAVSYVVMALGARRAGRTGRLWAREEWRIHLTGLCLAPALSAAAVALFQHSLALDRFTALTAGVAIGCGMTAFGATLVVSLRLMYAREVLRRTVPAPSPSTPAPTAVP</sequence>
<feature type="transmembrane region" description="Helical" evidence="2">
    <location>
        <begin position="374"/>
        <end position="398"/>
    </location>
</feature>
<feature type="transmembrane region" description="Helical" evidence="2">
    <location>
        <begin position="107"/>
        <end position="126"/>
    </location>
</feature>
<keyword evidence="4" id="KW-1185">Reference proteome</keyword>
<evidence type="ECO:0000256" key="2">
    <source>
        <dbReference type="SAM" id="Phobius"/>
    </source>
</evidence>
<evidence type="ECO:0000256" key="1">
    <source>
        <dbReference type="SAM" id="MobiDB-lite"/>
    </source>
</evidence>
<feature type="transmembrane region" description="Helical" evidence="2">
    <location>
        <begin position="277"/>
        <end position="296"/>
    </location>
</feature>
<reference evidence="3" key="1">
    <citation type="submission" date="2021-01" db="EMBL/GenBank/DDBJ databases">
        <title>WGS of actinomycetes isolated from Thailand.</title>
        <authorList>
            <person name="Thawai C."/>
        </authorList>
    </citation>
    <scope>NUCLEOTIDE SEQUENCE</scope>
    <source>
        <strain evidence="3">RCU-197</strain>
    </source>
</reference>
<feature type="transmembrane region" description="Helical" evidence="2">
    <location>
        <begin position="171"/>
        <end position="195"/>
    </location>
</feature>
<feature type="transmembrane region" description="Helical" evidence="2">
    <location>
        <begin position="207"/>
        <end position="226"/>
    </location>
</feature>
<feature type="transmembrane region" description="Helical" evidence="2">
    <location>
        <begin position="138"/>
        <end position="159"/>
    </location>
</feature>
<feature type="transmembrane region" description="Helical" evidence="2">
    <location>
        <begin position="348"/>
        <end position="368"/>
    </location>
</feature>
<dbReference type="Proteomes" id="UP000661858">
    <property type="component" value="Unassembled WGS sequence"/>
</dbReference>
<protein>
    <submittedName>
        <fullName evidence="3">DUF2306 domain-containing protein</fullName>
    </submittedName>
</protein>
<proteinExistence type="predicted"/>
<organism evidence="3 4">
    <name type="scientific">Streptomyces actinomycinicus</name>
    <dbReference type="NCBI Taxonomy" id="1695166"/>
    <lineage>
        <taxon>Bacteria</taxon>
        <taxon>Bacillati</taxon>
        <taxon>Actinomycetota</taxon>
        <taxon>Actinomycetes</taxon>
        <taxon>Kitasatosporales</taxon>
        <taxon>Streptomycetaceae</taxon>
        <taxon>Streptomyces</taxon>
    </lineage>
</organism>
<dbReference type="EMBL" id="JAERRK010000004">
    <property type="protein sequence ID" value="MBL1082542.1"/>
    <property type="molecule type" value="Genomic_DNA"/>
</dbReference>
<gene>
    <name evidence="3" type="ORF">JK359_11205</name>
</gene>
<comment type="caution">
    <text evidence="3">The sequence shown here is derived from an EMBL/GenBank/DDBJ whole genome shotgun (WGS) entry which is preliminary data.</text>
</comment>
<evidence type="ECO:0000313" key="3">
    <source>
        <dbReference type="EMBL" id="MBL1082542.1"/>
    </source>
</evidence>
<dbReference type="InterPro" id="IPR018750">
    <property type="entry name" value="DUF2306_membrane"/>
</dbReference>